<keyword evidence="4" id="KW-1185">Reference proteome</keyword>
<evidence type="ECO:0000256" key="2">
    <source>
        <dbReference type="SAM" id="Phobius"/>
    </source>
</evidence>
<feature type="compositionally biased region" description="Low complexity" evidence="1">
    <location>
        <begin position="167"/>
        <end position="191"/>
    </location>
</feature>
<comment type="caution">
    <text evidence="3">The sequence shown here is derived from an EMBL/GenBank/DDBJ whole genome shotgun (WGS) entry which is preliminary data.</text>
</comment>
<evidence type="ECO:0000313" key="3">
    <source>
        <dbReference type="EMBL" id="KAG9390250.1"/>
    </source>
</evidence>
<keyword evidence="2" id="KW-0812">Transmembrane</keyword>
<keyword evidence="2" id="KW-1133">Transmembrane helix</keyword>
<feature type="compositionally biased region" description="Basic residues" evidence="1">
    <location>
        <begin position="153"/>
        <end position="166"/>
    </location>
</feature>
<proteinExistence type="predicted"/>
<feature type="region of interest" description="Disordered" evidence="1">
    <location>
        <begin position="147"/>
        <end position="222"/>
    </location>
</feature>
<keyword evidence="2" id="KW-0472">Membrane</keyword>
<evidence type="ECO:0000256" key="1">
    <source>
        <dbReference type="SAM" id="MobiDB-lite"/>
    </source>
</evidence>
<sequence length="1044" mass="113495">MDVEVVADEFNDRPHINAPYTSNVAVKTGYLASQSPAWHPGNSVSPLGRLHADGPGLPPTAHGAVAGTVSRCLLPLPPRLAVESRVICPVMSSSDEENIDAKVEQIKEMVPNASESAIRRAYRAASREFEGLDEIVSAVTAELLNSPEETHVSTRRSTRRSTRTPRRAVVVESESEFTASESSAAPSPSADDTSEFVSEQSDSDIGVTQPLPEPPAPQEEVSDVDMFHGSDSESESHEWMYRNVPRKAGSRPLDLIYPGSISCASNSAFERGVPVLFCVVGENEQSFMANHMWEREDVHQYVQANTVFIYLTVNTFNLTQFAEIYPELDLLGKECQYPVLGLVNCATGAIAWSHHGFVKRFADTFITTVDPVVQMIKAQSASQSTIGEMTKRPNHALLPLIAALFIIYSSCTASSDGVVGAGDLTSCFNGVIGWMNATQTLDYYISAYVFNQSEIVLNTTTEPDCNLAIMQWPDINAVGEERIDSLLYKIIKRGTIRVKVAYDEHKLVYNPDNAVAPGLGYILIKLIGEMITGRVEHSNVTVDIERVNVANDDELADLIASGEGDVGIGVILKTDDLQAKVNFGCSLLYLTLKTLYSPRYLTTMGVASYPAGQTIDDLNDSRLTVCTSPDLTARALGLWGQATVKTYHRGRIPEVYEAECDVVALASVLVDHEINYGAATTAQLGPELEGRLFGMSYIFPPEPVDTDADSATLKQLWNAGYLQFDWSHAAAVNMYSGFSGSQPAAVNYDATLASYARQAEVDGVLRRVLVDGRLRVAYIPSFQVPGFSMTRTVMDAGLSVTEHYGFEVDMVNNFRTYMFNMMGRRPDTLWVEASSFSDAVALIDNGEADVFISQKTLTAPMAGALSPGVVYMGARMGLSFNNGSWSGIVTGSNYTALNDPAYSFCDFENTSCSEFRAKHFPDAPVTFSADSVTGSVAALDEGKCMFFVCDKLVLDGLALDTEHVSVNPNSIGPPLYIAPGFHHKPTPWPEPTVATTPYTAPYDPVLLQWTAVILSSVAVVFSCLVCVGVTCGWGWLGVKVSRSR</sequence>
<reference evidence="3" key="1">
    <citation type="submission" date="2021-05" db="EMBL/GenBank/DDBJ databases">
        <title>A free-living protist that lacks canonical eukaryotic 1 DNA replication and segregation systems.</title>
        <authorList>
            <person name="Salas-Leiva D.E."/>
            <person name="Tromer E.C."/>
            <person name="Curtis B.A."/>
            <person name="Jerlstrom-Hultqvist J."/>
            <person name="Kolisko M."/>
            <person name="Yi Z."/>
            <person name="Salas-Leiva J.S."/>
            <person name="Gallot-Lavallee L."/>
            <person name="Kops G.J.P.L."/>
            <person name="Archibald J.M."/>
            <person name="Simpson A.G.B."/>
            <person name="Roger A.J."/>
        </authorList>
    </citation>
    <scope>NUCLEOTIDE SEQUENCE</scope>
    <source>
        <strain evidence="3">BICM</strain>
    </source>
</reference>
<dbReference type="Gene3D" id="3.40.190.10">
    <property type="entry name" value="Periplasmic binding protein-like II"/>
    <property type="match status" value="1"/>
</dbReference>
<evidence type="ECO:0000313" key="4">
    <source>
        <dbReference type="Proteomes" id="UP000717585"/>
    </source>
</evidence>
<dbReference type="Proteomes" id="UP000717585">
    <property type="component" value="Unassembled WGS sequence"/>
</dbReference>
<feature type="transmembrane region" description="Helical" evidence="2">
    <location>
        <begin position="1006"/>
        <end position="1036"/>
    </location>
</feature>
<accession>A0A8J6E737</accession>
<protein>
    <submittedName>
        <fullName evidence="3">Uncharacterized protein</fullName>
    </submittedName>
</protein>
<gene>
    <name evidence="3" type="ORF">J8273_8290</name>
</gene>
<organism evidence="3 4">
    <name type="scientific">Carpediemonas membranifera</name>
    <dbReference type="NCBI Taxonomy" id="201153"/>
    <lineage>
        <taxon>Eukaryota</taxon>
        <taxon>Metamonada</taxon>
        <taxon>Carpediemonas-like organisms</taxon>
        <taxon>Carpediemonas</taxon>
    </lineage>
</organism>
<name>A0A8J6E737_9EUKA</name>
<dbReference type="AlphaFoldDB" id="A0A8J6E737"/>
<dbReference type="SUPFAM" id="SSF53850">
    <property type="entry name" value="Periplasmic binding protein-like II"/>
    <property type="match status" value="1"/>
</dbReference>
<dbReference type="EMBL" id="JAHDYR010000066">
    <property type="protein sequence ID" value="KAG9390250.1"/>
    <property type="molecule type" value="Genomic_DNA"/>
</dbReference>